<comment type="caution">
    <text evidence="3">The sequence shown here is derived from an EMBL/GenBank/DDBJ whole genome shotgun (WGS) entry which is preliminary data.</text>
</comment>
<feature type="domain" description="Activator of Hsp90 ATPase homologue 1/2-like C-terminal" evidence="2">
    <location>
        <begin position="24"/>
        <end position="155"/>
    </location>
</feature>
<comment type="similarity">
    <text evidence="1">Belongs to the AHA1 family.</text>
</comment>
<proteinExistence type="inferred from homology"/>
<dbReference type="InterPro" id="IPR013538">
    <property type="entry name" value="ASHA1/2-like_C"/>
</dbReference>
<dbReference type="AlphaFoldDB" id="A0A841GUX2"/>
<dbReference type="Proteomes" id="UP000582837">
    <property type="component" value="Unassembled WGS sequence"/>
</dbReference>
<accession>A0A841GUX2</accession>
<evidence type="ECO:0000313" key="4">
    <source>
        <dbReference type="Proteomes" id="UP000582837"/>
    </source>
</evidence>
<dbReference type="EMBL" id="JACHIA010000001">
    <property type="protein sequence ID" value="MBB6069024.1"/>
    <property type="molecule type" value="Genomic_DNA"/>
</dbReference>
<sequence length="162" mass="18376">MRTGDGIESERDREIVTTRVIGGPRHLVFRAWTEARHLGRWFGPRGFTLTTAAFEFRPGGVWDFMMHGPDGTTYPNWIQWREIVPLERITYRQGGRQNDPDAFEGTVTFADRGGGTEIILRTLFNSRAQRDFVSENYHAVEGARQTLERLDAYVGELGSAAA</sequence>
<dbReference type="Pfam" id="PF08327">
    <property type="entry name" value="AHSA1"/>
    <property type="match status" value="1"/>
</dbReference>
<gene>
    <name evidence="3" type="ORF">HNQ61_000635</name>
</gene>
<dbReference type="Gene3D" id="3.30.530.20">
    <property type="match status" value="1"/>
</dbReference>
<dbReference type="SUPFAM" id="SSF55961">
    <property type="entry name" value="Bet v1-like"/>
    <property type="match status" value="1"/>
</dbReference>
<dbReference type="RefSeq" id="WP_170031707.1">
    <property type="nucleotide sequence ID" value="NZ_JABDTL010000001.1"/>
</dbReference>
<dbReference type="InterPro" id="IPR023393">
    <property type="entry name" value="START-like_dom_sf"/>
</dbReference>
<protein>
    <submittedName>
        <fullName evidence="3">Uncharacterized protein YndB with AHSA1/START domain</fullName>
    </submittedName>
</protein>
<organism evidence="3 4">
    <name type="scientific">Longimicrobium terrae</name>
    <dbReference type="NCBI Taxonomy" id="1639882"/>
    <lineage>
        <taxon>Bacteria</taxon>
        <taxon>Pseudomonadati</taxon>
        <taxon>Gemmatimonadota</taxon>
        <taxon>Longimicrobiia</taxon>
        <taxon>Longimicrobiales</taxon>
        <taxon>Longimicrobiaceae</taxon>
        <taxon>Longimicrobium</taxon>
    </lineage>
</organism>
<evidence type="ECO:0000256" key="1">
    <source>
        <dbReference type="ARBA" id="ARBA00006817"/>
    </source>
</evidence>
<name>A0A841GUX2_9BACT</name>
<keyword evidence="4" id="KW-1185">Reference proteome</keyword>
<dbReference type="CDD" id="cd08894">
    <property type="entry name" value="SRPBCC_CalC_Aha1-like_1"/>
    <property type="match status" value="1"/>
</dbReference>
<reference evidence="3 4" key="1">
    <citation type="submission" date="2020-08" db="EMBL/GenBank/DDBJ databases">
        <title>Genomic Encyclopedia of Type Strains, Phase IV (KMG-IV): sequencing the most valuable type-strain genomes for metagenomic binning, comparative biology and taxonomic classification.</title>
        <authorList>
            <person name="Goeker M."/>
        </authorList>
    </citation>
    <scope>NUCLEOTIDE SEQUENCE [LARGE SCALE GENOMIC DNA]</scope>
    <source>
        <strain evidence="3 4">DSM 29007</strain>
    </source>
</reference>
<evidence type="ECO:0000259" key="2">
    <source>
        <dbReference type="Pfam" id="PF08327"/>
    </source>
</evidence>
<evidence type="ECO:0000313" key="3">
    <source>
        <dbReference type="EMBL" id="MBB6069024.1"/>
    </source>
</evidence>